<comment type="caution">
    <text evidence="2">The sequence shown here is derived from an EMBL/GenBank/DDBJ whole genome shotgun (WGS) entry which is preliminary data.</text>
</comment>
<reference evidence="2 3" key="1">
    <citation type="submission" date="2017-05" db="EMBL/GenBank/DDBJ databases">
        <title>The Genome Sequence of Enterococcus faecium 2D5_DIV0622.</title>
        <authorList>
            <consortium name="The Broad Institute Genomics Platform"/>
            <consortium name="The Broad Institute Genomic Center for Infectious Diseases"/>
            <person name="Earl A."/>
            <person name="Manson A."/>
            <person name="Schwartman J."/>
            <person name="Gilmore M."/>
            <person name="Abouelleil A."/>
            <person name="Cao P."/>
            <person name="Chapman S."/>
            <person name="Cusick C."/>
            <person name="Shea T."/>
            <person name="Young S."/>
            <person name="Neafsey D."/>
            <person name="Nusbaum C."/>
            <person name="Birren B."/>
        </authorList>
    </citation>
    <scope>NUCLEOTIDE SEQUENCE [LARGE SCALE GENOMIC DNA]</scope>
    <source>
        <strain evidence="2 3">2D5_DIV0622</strain>
    </source>
</reference>
<protein>
    <recommendedName>
        <fullName evidence="1">Transposase DDE domain-containing protein</fullName>
    </recommendedName>
</protein>
<sequence>MNTLHKNDALFNTNLSISHDGGCLSSDAGLVLVKQVMHLLGFKHLTNQYLHLHDTRAYFKHSNTSILEQMILQLVAGYDT</sequence>
<evidence type="ECO:0000313" key="2">
    <source>
        <dbReference type="EMBL" id="OUZ14837.1"/>
    </source>
</evidence>
<evidence type="ECO:0000259" key="1">
    <source>
        <dbReference type="Pfam" id="PF13701"/>
    </source>
</evidence>
<evidence type="ECO:0000313" key="3">
    <source>
        <dbReference type="Proteomes" id="UP000196503"/>
    </source>
</evidence>
<feature type="non-terminal residue" evidence="2">
    <location>
        <position position="80"/>
    </location>
</feature>
<dbReference type="EMBL" id="NIBL01000003">
    <property type="protein sequence ID" value="OUZ14837.1"/>
    <property type="molecule type" value="Genomic_DNA"/>
</dbReference>
<name>A0A200HS00_9ENTE</name>
<feature type="domain" description="Transposase DDE" evidence="1">
    <location>
        <begin position="9"/>
        <end position="79"/>
    </location>
</feature>
<dbReference type="AlphaFoldDB" id="A0A200HS00"/>
<proteinExistence type="predicted"/>
<dbReference type="InterPro" id="IPR025668">
    <property type="entry name" value="Tnp_DDE_dom"/>
</dbReference>
<gene>
    <name evidence="2" type="ORF">A5869_001942</name>
</gene>
<accession>A0A200HS00</accession>
<dbReference type="RefSeq" id="WP_179205581.1">
    <property type="nucleotide sequence ID" value="NZ_NIBL01000003.1"/>
</dbReference>
<organism evidence="2 3">
    <name type="scientific">Enterococcus cecorum</name>
    <dbReference type="NCBI Taxonomy" id="44008"/>
    <lineage>
        <taxon>Bacteria</taxon>
        <taxon>Bacillati</taxon>
        <taxon>Bacillota</taxon>
        <taxon>Bacilli</taxon>
        <taxon>Lactobacillales</taxon>
        <taxon>Enterococcaceae</taxon>
        <taxon>Enterococcus</taxon>
    </lineage>
</organism>
<dbReference type="Pfam" id="PF13701">
    <property type="entry name" value="DDE_Tnp_1_4"/>
    <property type="match status" value="1"/>
</dbReference>
<dbReference type="Proteomes" id="UP000196503">
    <property type="component" value="Unassembled WGS sequence"/>
</dbReference>